<feature type="region of interest" description="Disordered" evidence="1">
    <location>
        <begin position="91"/>
        <end position="122"/>
    </location>
</feature>
<sequence>MGRYQPGKIRGVLRILREHPDEVEYELIRLGLRLRWLGSPLLSFRDLILIVSLAPRDSPLVRVLNPDSGWDLHAHLLAVIFDSLNAANWQRAGGKQSTRPKPLSRPGQPSNESGRARGRTNLTVQEYARQLARPRQALPHPPPTT</sequence>
<evidence type="ECO:0000313" key="2">
    <source>
        <dbReference type="EMBL" id="MDR6268538.1"/>
    </source>
</evidence>
<protein>
    <submittedName>
        <fullName evidence="2">Uncharacterized protein</fullName>
    </submittedName>
</protein>
<keyword evidence="3" id="KW-1185">Reference proteome</keyword>
<reference evidence="2 3" key="1">
    <citation type="submission" date="2023-07" db="EMBL/GenBank/DDBJ databases">
        <title>Sequencing the genomes of 1000 actinobacteria strains.</title>
        <authorList>
            <person name="Klenk H.-P."/>
        </authorList>
    </citation>
    <scope>NUCLEOTIDE SEQUENCE [LARGE SCALE GENOMIC DNA]</scope>
    <source>
        <strain evidence="2 3">DSM 14555</strain>
    </source>
</reference>
<dbReference type="RefSeq" id="WP_309796240.1">
    <property type="nucleotide sequence ID" value="NZ_BAAAHY010000006.1"/>
</dbReference>
<comment type="caution">
    <text evidence="2">The sequence shown here is derived from an EMBL/GenBank/DDBJ whole genome shotgun (WGS) entry which is preliminary data.</text>
</comment>
<evidence type="ECO:0000256" key="1">
    <source>
        <dbReference type="SAM" id="MobiDB-lite"/>
    </source>
</evidence>
<organism evidence="2 3">
    <name type="scientific">Arthrobacter russicus</name>
    <dbReference type="NCBI Taxonomy" id="172040"/>
    <lineage>
        <taxon>Bacteria</taxon>
        <taxon>Bacillati</taxon>
        <taxon>Actinomycetota</taxon>
        <taxon>Actinomycetes</taxon>
        <taxon>Micrococcales</taxon>
        <taxon>Micrococcaceae</taxon>
        <taxon>Arthrobacter</taxon>
    </lineage>
</organism>
<dbReference type="Proteomes" id="UP001185069">
    <property type="component" value="Unassembled WGS sequence"/>
</dbReference>
<accession>A0ABU1J7Z1</accession>
<dbReference type="EMBL" id="JAVDQF010000001">
    <property type="protein sequence ID" value="MDR6268538.1"/>
    <property type="molecule type" value="Genomic_DNA"/>
</dbReference>
<gene>
    <name evidence="2" type="ORF">JOE69_000776</name>
</gene>
<name>A0ABU1J7Z1_9MICC</name>
<proteinExistence type="predicted"/>
<evidence type="ECO:0000313" key="3">
    <source>
        <dbReference type="Proteomes" id="UP001185069"/>
    </source>
</evidence>